<dbReference type="Pfam" id="PF00440">
    <property type="entry name" value="TetR_N"/>
    <property type="match status" value="1"/>
</dbReference>
<keyword evidence="1 2" id="KW-0238">DNA-binding</keyword>
<evidence type="ECO:0000259" key="4">
    <source>
        <dbReference type="PROSITE" id="PS50977"/>
    </source>
</evidence>
<dbReference type="RefSeq" id="WP_084247931.1">
    <property type="nucleotide sequence ID" value="NZ_CBCRXS010000007.1"/>
</dbReference>
<dbReference type="AlphaFoldDB" id="A0A495KBP4"/>
<evidence type="ECO:0000256" key="1">
    <source>
        <dbReference type="ARBA" id="ARBA00023125"/>
    </source>
</evidence>
<gene>
    <name evidence="5" type="ORF">DFJ75_4519</name>
</gene>
<protein>
    <submittedName>
        <fullName evidence="5">TetR family transcriptional regulator</fullName>
    </submittedName>
</protein>
<dbReference type="SUPFAM" id="SSF46689">
    <property type="entry name" value="Homeodomain-like"/>
    <property type="match status" value="1"/>
</dbReference>
<dbReference type="Gene3D" id="1.10.357.10">
    <property type="entry name" value="Tetracycline Repressor, domain 2"/>
    <property type="match status" value="1"/>
</dbReference>
<dbReference type="PANTHER" id="PTHR43479:SF11">
    <property type="entry name" value="ACREF_ENVCD OPERON REPRESSOR-RELATED"/>
    <property type="match status" value="1"/>
</dbReference>
<reference evidence="5 6" key="1">
    <citation type="submission" date="2018-10" db="EMBL/GenBank/DDBJ databases">
        <title>Sequencing the genomes of 1000 actinobacteria strains.</title>
        <authorList>
            <person name="Klenk H.-P."/>
        </authorList>
    </citation>
    <scope>NUCLEOTIDE SEQUENCE [LARGE SCALE GENOMIC DNA]</scope>
    <source>
        <strain evidence="5 6">DSM 44343</strain>
    </source>
</reference>
<dbReference type="GO" id="GO:0003677">
    <property type="term" value="F:DNA binding"/>
    <property type="evidence" value="ECO:0007669"/>
    <property type="project" value="UniProtKB-UniRule"/>
</dbReference>
<evidence type="ECO:0000256" key="2">
    <source>
        <dbReference type="PROSITE-ProRule" id="PRU00335"/>
    </source>
</evidence>
<sequence length="216" mass="23639">MTTPSGAARSTRDSITAAGSPRTDPRTRRSRDALIAAAGELLAELDPDDISITDIAQRAGLSRPTVYQHFADKESALAAVIQVRIDDILHGEQQLPPGPPTQDEAIGRINALVSEISKNHDLYHRVINSNVGTRARTEISGYLFGLVIDYIQRVHPRGGDQEELAHFVTGGAIALLEHWAREADIDSEKERRRISERIWILMQHAVTAPACPATGK</sequence>
<dbReference type="InterPro" id="IPR050624">
    <property type="entry name" value="HTH-type_Tx_Regulator"/>
</dbReference>
<comment type="caution">
    <text evidence="5">The sequence shown here is derived from an EMBL/GenBank/DDBJ whole genome shotgun (WGS) entry which is preliminary data.</text>
</comment>
<dbReference type="OrthoDB" id="3472818at2"/>
<dbReference type="EMBL" id="RBKV01000001">
    <property type="protein sequence ID" value="RKR97632.1"/>
    <property type="molecule type" value="Genomic_DNA"/>
</dbReference>
<feature type="domain" description="HTH tetR-type" evidence="4">
    <location>
        <begin position="28"/>
        <end position="88"/>
    </location>
</feature>
<organism evidence="5 6">
    <name type="scientific">Williamsia marianensis</name>
    <dbReference type="NCBI Taxonomy" id="85044"/>
    <lineage>
        <taxon>Bacteria</taxon>
        <taxon>Bacillati</taxon>
        <taxon>Actinomycetota</taxon>
        <taxon>Actinomycetes</taxon>
        <taxon>Mycobacteriales</taxon>
        <taxon>Nocardiaceae</taxon>
        <taxon>Williamsia</taxon>
    </lineage>
</organism>
<evidence type="ECO:0000313" key="6">
    <source>
        <dbReference type="Proteomes" id="UP000274762"/>
    </source>
</evidence>
<feature type="region of interest" description="Disordered" evidence="3">
    <location>
        <begin position="1"/>
        <end position="29"/>
    </location>
</feature>
<dbReference type="PROSITE" id="PS50977">
    <property type="entry name" value="HTH_TETR_2"/>
    <property type="match status" value="1"/>
</dbReference>
<dbReference type="Proteomes" id="UP000274762">
    <property type="component" value="Unassembled WGS sequence"/>
</dbReference>
<name>A0A495KBP4_WILMA</name>
<dbReference type="InterPro" id="IPR009057">
    <property type="entry name" value="Homeodomain-like_sf"/>
</dbReference>
<evidence type="ECO:0000256" key="3">
    <source>
        <dbReference type="SAM" id="MobiDB-lite"/>
    </source>
</evidence>
<accession>A0A495KBP4</accession>
<dbReference type="InterPro" id="IPR001647">
    <property type="entry name" value="HTH_TetR"/>
</dbReference>
<dbReference type="PRINTS" id="PR00455">
    <property type="entry name" value="HTHTETR"/>
</dbReference>
<proteinExistence type="predicted"/>
<evidence type="ECO:0000313" key="5">
    <source>
        <dbReference type="EMBL" id="RKR97632.1"/>
    </source>
</evidence>
<feature type="DNA-binding region" description="H-T-H motif" evidence="2">
    <location>
        <begin position="51"/>
        <end position="70"/>
    </location>
</feature>
<dbReference type="PANTHER" id="PTHR43479">
    <property type="entry name" value="ACREF/ENVCD OPERON REPRESSOR-RELATED"/>
    <property type="match status" value="1"/>
</dbReference>